<proteinExistence type="predicted"/>
<dbReference type="PANTHER" id="PTHR34606">
    <property type="entry name" value="BON DOMAIN-CONTAINING PROTEIN"/>
    <property type="match status" value="1"/>
</dbReference>
<feature type="signal peptide" evidence="1">
    <location>
        <begin position="1"/>
        <end position="20"/>
    </location>
</feature>
<dbReference type="AlphaFoldDB" id="A0A1M7RUF8"/>
<organism evidence="3 4">
    <name type="scientific">Desulfovibrio litoralis DSM 11393</name>
    <dbReference type="NCBI Taxonomy" id="1121455"/>
    <lineage>
        <taxon>Bacteria</taxon>
        <taxon>Pseudomonadati</taxon>
        <taxon>Thermodesulfobacteriota</taxon>
        <taxon>Desulfovibrionia</taxon>
        <taxon>Desulfovibrionales</taxon>
        <taxon>Desulfovibrionaceae</taxon>
        <taxon>Desulfovibrio</taxon>
    </lineage>
</organism>
<keyword evidence="4" id="KW-1185">Reference proteome</keyword>
<dbReference type="PANTHER" id="PTHR34606:SF15">
    <property type="entry name" value="BON DOMAIN-CONTAINING PROTEIN"/>
    <property type="match status" value="1"/>
</dbReference>
<protein>
    <submittedName>
        <fullName evidence="3">Hyperosmotically inducible protein</fullName>
    </submittedName>
</protein>
<reference evidence="3 4" key="1">
    <citation type="submission" date="2016-12" db="EMBL/GenBank/DDBJ databases">
        <authorList>
            <person name="Song W.-J."/>
            <person name="Kurnit D.M."/>
        </authorList>
    </citation>
    <scope>NUCLEOTIDE SEQUENCE [LARGE SCALE GENOMIC DNA]</scope>
    <source>
        <strain evidence="3 4">DSM 11393</strain>
    </source>
</reference>
<evidence type="ECO:0000256" key="1">
    <source>
        <dbReference type="SAM" id="SignalP"/>
    </source>
</evidence>
<dbReference type="Proteomes" id="UP000186469">
    <property type="component" value="Unassembled WGS sequence"/>
</dbReference>
<gene>
    <name evidence="3" type="ORF">SAMN02745728_00184</name>
</gene>
<sequence>MKKILLLFLLLSLCLLGACATINDERSLGTQLSDTSIETKIKTALLFESPIKSIRDVNIYSFNGDVYLVGQLPKELRTFAVNKAQSVDGVNKVTAHWFPTDSSSTINDTRLEANIDSELLLHKDIKSTQVRVDVWGGHVVLLGLMSSQREIDRVVNLVKTMTYVKSVTNYLNVATNTQY</sequence>
<name>A0A1M7RUF8_9BACT</name>
<evidence type="ECO:0000313" key="4">
    <source>
        <dbReference type="Proteomes" id="UP000186469"/>
    </source>
</evidence>
<dbReference type="PROSITE" id="PS50914">
    <property type="entry name" value="BON"/>
    <property type="match status" value="2"/>
</dbReference>
<accession>A0A1M7RUF8</accession>
<dbReference type="PROSITE" id="PS51257">
    <property type="entry name" value="PROKAR_LIPOPROTEIN"/>
    <property type="match status" value="1"/>
</dbReference>
<dbReference type="InterPro" id="IPR051686">
    <property type="entry name" value="Lipoprotein_DolP"/>
</dbReference>
<dbReference type="Pfam" id="PF04972">
    <property type="entry name" value="BON"/>
    <property type="match status" value="2"/>
</dbReference>
<feature type="chain" id="PRO_5012726304" evidence="1">
    <location>
        <begin position="21"/>
        <end position="179"/>
    </location>
</feature>
<evidence type="ECO:0000259" key="2">
    <source>
        <dbReference type="PROSITE" id="PS50914"/>
    </source>
</evidence>
<dbReference type="RefSeq" id="WP_072695558.1">
    <property type="nucleotide sequence ID" value="NZ_FRDI01000002.1"/>
</dbReference>
<dbReference type="EMBL" id="FRDI01000002">
    <property type="protein sequence ID" value="SHN49905.1"/>
    <property type="molecule type" value="Genomic_DNA"/>
</dbReference>
<feature type="domain" description="BON" evidence="2">
    <location>
        <begin position="107"/>
        <end position="175"/>
    </location>
</feature>
<keyword evidence="1" id="KW-0732">Signal</keyword>
<dbReference type="STRING" id="1121455.SAMN02745728_00184"/>
<dbReference type="OrthoDB" id="5459784at2"/>
<dbReference type="InterPro" id="IPR014004">
    <property type="entry name" value="Transpt-assoc_nodulatn_dom_bac"/>
</dbReference>
<dbReference type="SMART" id="SM00749">
    <property type="entry name" value="BON"/>
    <property type="match status" value="1"/>
</dbReference>
<dbReference type="InterPro" id="IPR007055">
    <property type="entry name" value="BON_dom"/>
</dbReference>
<feature type="domain" description="BON" evidence="2">
    <location>
        <begin position="33"/>
        <end position="102"/>
    </location>
</feature>
<evidence type="ECO:0000313" key="3">
    <source>
        <dbReference type="EMBL" id="SHN49905.1"/>
    </source>
</evidence>